<evidence type="ECO:0000313" key="1">
    <source>
        <dbReference type="EMBL" id="KAA1080969.1"/>
    </source>
</evidence>
<proteinExistence type="predicted"/>
<accession>A0A5B0MYQ0</accession>
<gene>
    <name evidence="1" type="ORF">PGT21_026530</name>
    <name evidence="2" type="ORF">PGTUg99_012093</name>
</gene>
<evidence type="ECO:0000313" key="3">
    <source>
        <dbReference type="Proteomes" id="UP000324748"/>
    </source>
</evidence>
<dbReference type="AlphaFoldDB" id="A0A5B0MYQ0"/>
<dbReference type="Proteomes" id="UP000324748">
    <property type="component" value="Unassembled WGS sequence"/>
</dbReference>
<dbReference type="Proteomes" id="UP000325313">
    <property type="component" value="Unassembled WGS sequence"/>
</dbReference>
<organism evidence="1 3">
    <name type="scientific">Puccinia graminis f. sp. tritici</name>
    <dbReference type="NCBI Taxonomy" id="56615"/>
    <lineage>
        <taxon>Eukaryota</taxon>
        <taxon>Fungi</taxon>
        <taxon>Dikarya</taxon>
        <taxon>Basidiomycota</taxon>
        <taxon>Pucciniomycotina</taxon>
        <taxon>Pucciniomycetes</taxon>
        <taxon>Pucciniales</taxon>
        <taxon>Pucciniaceae</taxon>
        <taxon>Puccinia</taxon>
    </lineage>
</organism>
<evidence type="ECO:0000313" key="4">
    <source>
        <dbReference type="Proteomes" id="UP000325313"/>
    </source>
</evidence>
<keyword evidence="3" id="KW-1185">Reference proteome</keyword>
<dbReference type="EMBL" id="VDEP01000104">
    <property type="protein sequence ID" value="KAA1131125.1"/>
    <property type="molecule type" value="Genomic_DNA"/>
</dbReference>
<reference evidence="3 4" key="1">
    <citation type="submission" date="2019-05" db="EMBL/GenBank/DDBJ databases">
        <title>Emergence of the Ug99 lineage of the wheat stem rust pathogen through somatic hybridization.</title>
        <authorList>
            <person name="Li F."/>
            <person name="Upadhyaya N.M."/>
            <person name="Sperschneider J."/>
            <person name="Matny O."/>
            <person name="Nguyen-Phuc H."/>
            <person name="Mago R."/>
            <person name="Raley C."/>
            <person name="Miller M.E."/>
            <person name="Silverstein K.A.T."/>
            <person name="Henningsen E."/>
            <person name="Hirsch C.D."/>
            <person name="Visser B."/>
            <person name="Pretorius Z.A."/>
            <person name="Steffenson B.J."/>
            <person name="Schwessinger B."/>
            <person name="Dodds P.N."/>
            <person name="Figueroa M."/>
        </authorList>
    </citation>
    <scope>NUCLEOTIDE SEQUENCE [LARGE SCALE GENOMIC DNA]</scope>
    <source>
        <strain evidence="1">21-0</strain>
        <strain evidence="2 4">Ug99</strain>
    </source>
</reference>
<protein>
    <submittedName>
        <fullName evidence="1">Uncharacterized protein</fullName>
    </submittedName>
</protein>
<dbReference type="EMBL" id="VSWC01000131">
    <property type="protein sequence ID" value="KAA1080969.1"/>
    <property type="molecule type" value="Genomic_DNA"/>
</dbReference>
<name>A0A5B0MYQ0_PUCGR</name>
<sequence length="98" mass="11093">MLHSNSTESDCSICGGWRSKFLLELVEVTRLSPHWPSSRRLSRSTPRRVFDRLSSFQAGTGSARNQSTQSHSTIYSNHLNMTYPTLHNPSTSSLLFNH</sequence>
<comment type="caution">
    <text evidence="1">The sequence shown here is derived from an EMBL/GenBank/DDBJ whole genome shotgun (WGS) entry which is preliminary data.</text>
</comment>
<evidence type="ECO:0000313" key="2">
    <source>
        <dbReference type="EMBL" id="KAA1131125.1"/>
    </source>
</evidence>